<dbReference type="EMBL" id="VFMN01000001">
    <property type="protein sequence ID" value="TQJ10623.1"/>
    <property type="molecule type" value="Genomic_DNA"/>
</dbReference>
<keyword evidence="7" id="KW-0413">Isomerase</keyword>
<protein>
    <submittedName>
        <fullName evidence="10">Lycopene cyclase domain-containing protein</fullName>
    </submittedName>
</protein>
<keyword evidence="6 8" id="KW-0472">Membrane</keyword>
<name>A0A542E5K5_9MICO</name>
<feature type="transmembrane region" description="Helical" evidence="8">
    <location>
        <begin position="71"/>
        <end position="92"/>
    </location>
</feature>
<proteinExistence type="predicted"/>
<dbReference type="AlphaFoldDB" id="A0A542E5K5"/>
<evidence type="ECO:0000313" key="11">
    <source>
        <dbReference type="Proteomes" id="UP000317893"/>
    </source>
</evidence>
<comment type="caution">
    <text evidence="10">The sequence shown here is derived from an EMBL/GenBank/DDBJ whole genome shotgun (WGS) entry which is preliminary data.</text>
</comment>
<evidence type="ECO:0000256" key="1">
    <source>
        <dbReference type="ARBA" id="ARBA00004141"/>
    </source>
</evidence>
<evidence type="ECO:0000256" key="7">
    <source>
        <dbReference type="ARBA" id="ARBA00023235"/>
    </source>
</evidence>
<dbReference type="GO" id="GO:0016872">
    <property type="term" value="F:intramolecular lyase activity"/>
    <property type="evidence" value="ECO:0007669"/>
    <property type="project" value="InterPro"/>
</dbReference>
<dbReference type="NCBIfam" id="TIGR03462">
    <property type="entry name" value="CarR_dom_SF"/>
    <property type="match status" value="1"/>
</dbReference>
<dbReference type="GO" id="GO:0016117">
    <property type="term" value="P:carotenoid biosynthetic process"/>
    <property type="evidence" value="ECO:0007669"/>
    <property type="project" value="UniProtKB-KW"/>
</dbReference>
<keyword evidence="4" id="KW-0125">Carotenoid biosynthesis</keyword>
<evidence type="ECO:0000313" key="10">
    <source>
        <dbReference type="EMBL" id="TQJ10623.1"/>
    </source>
</evidence>
<dbReference type="InterPro" id="IPR017825">
    <property type="entry name" value="Lycopene_cyclase_dom"/>
</dbReference>
<feature type="domain" description="Lycopene cyclase" evidence="9">
    <location>
        <begin position="3"/>
        <end position="86"/>
    </location>
</feature>
<evidence type="ECO:0000256" key="6">
    <source>
        <dbReference type="ARBA" id="ARBA00023136"/>
    </source>
</evidence>
<sequence>MLVAVLVCVLPLVRAYRLRLFTRPRRLALSILPVAVVFVAWDVVATHAGHWAFDAAQVLAPRVAGLPLEELGFFLVVPLAGLITYEAVGTVLRDGLVPRRWAPAVDRLLRRPTRGGRS</sequence>
<evidence type="ECO:0000256" key="8">
    <source>
        <dbReference type="SAM" id="Phobius"/>
    </source>
</evidence>
<dbReference type="GO" id="GO:0045436">
    <property type="term" value="F:lycopene beta cyclase activity"/>
    <property type="evidence" value="ECO:0007669"/>
    <property type="project" value="UniProtKB-ARBA"/>
</dbReference>
<keyword evidence="5 8" id="KW-1133">Transmembrane helix</keyword>
<keyword evidence="3 8" id="KW-0812">Transmembrane</keyword>
<evidence type="ECO:0000256" key="2">
    <source>
        <dbReference type="ARBA" id="ARBA00004829"/>
    </source>
</evidence>
<comment type="subcellular location">
    <subcellularLocation>
        <location evidence="1">Membrane</location>
        <topology evidence="1">Multi-pass membrane protein</topology>
    </subcellularLocation>
</comment>
<accession>A0A542E5K5</accession>
<keyword evidence="11" id="KW-1185">Reference proteome</keyword>
<evidence type="ECO:0000256" key="5">
    <source>
        <dbReference type="ARBA" id="ARBA00022989"/>
    </source>
</evidence>
<dbReference type="Proteomes" id="UP000317893">
    <property type="component" value="Unassembled WGS sequence"/>
</dbReference>
<gene>
    <name evidence="10" type="ORF">FB458_3752</name>
</gene>
<reference evidence="10 11" key="1">
    <citation type="submission" date="2019-06" db="EMBL/GenBank/DDBJ databases">
        <title>Sequencing the genomes of 1000 actinobacteria strains.</title>
        <authorList>
            <person name="Klenk H.-P."/>
        </authorList>
    </citation>
    <scope>NUCLEOTIDE SEQUENCE [LARGE SCALE GENOMIC DNA]</scope>
    <source>
        <strain evidence="10 11">DSM 18607</strain>
    </source>
</reference>
<evidence type="ECO:0000259" key="9">
    <source>
        <dbReference type="Pfam" id="PF18916"/>
    </source>
</evidence>
<comment type="pathway">
    <text evidence="2">Carotenoid biosynthesis.</text>
</comment>
<evidence type="ECO:0000256" key="4">
    <source>
        <dbReference type="ARBA" id="ARBA00022746"/>
    </source>
</evidence>
<evidence type="ECO:0000256" key="3">
    <source>
        <dbReference type="ARBA" id="ARBA00022692"/>
    </source>
</evidence>
<dbReference type="Pfam" id="PF18916">
    <property type="entry name" value="Lycopene_cyc"/>
    <property type="match status" value="1"/>
</dbReference>
<dbReference type="GO" id="GO:0016020">
    <property type="term" value="C:membrane"/>
    <property type="evidence" value="ECO:0007669"/>
    <property type="project" value="UniProtKB-SubCell"/>
</dbReference>
<organism evidence="10 11">
    <name type="scientific">Lapillicoccus jejuensis</name>
    <dbReference type="NCBI Taxonomy" id="402171"/>
    <lineage>
        <taxon>Bacteria</taxon>
        <taxon>Bacillati</taxon>
        <taxon>Actinomycetota</taxon>
        <taxon>Actinomycetes</taxon>
        <taxon>Micrococcales</taxon>
        <taxon>Intrasporangiaceae</taxon>
        <taxon>Lapillicoccus</taxon>
    </lineage>
</organism>